<dbReference type="Proteomes" id="UP000281474">
    <property type="component" value="Unassembled WGS sequence"/>
</dbReference>
<keyword evidence="2" id="KW-1185">Reference proteome</keyword>
<proteinExistence type="predicted"/>
<gene>
    <name evidence="1" type="ORF">D5018_11610</name>
</gene>
<reference evidence="1 2" key="1">
    <citation type="submission" date="2018-09" db="EMBL/GenBank/DDBJ databases">
        <title>Phylogeny of the Shewanellaceae, and recommendation for two new genera, Pseudoshewanella and Parashewanella.</title>
        <authorList>
            <person name="Wang G."/>
        </authorList>
    </citation>
    <scope>NUCLEOTIDE SEQUENCE [LARGE SCALE GENOMIC DNA]</scope>
    <source>
        <strain evidence="1 2">C51</strain>
    </source>
</reference>
<accession>A0A3L8PXI6</accession>
<name>A0A3L8PXI6_9GAMM</name>
<sequence length="306" mass="34954">MSSYIPSHLTLVGERFGRYVERNIPFEEIKSLRDSLTWESYSTDTVGTRLHKRIVDSFFSLPTDEVYLQLHTIIHTNNVDIASKAYNRLQSKLRTLESDIPQFPVTQDKPIDACPIPAMTEATTNPDFATQKQVIVGGKRYRVSAIQLSEILITWEDDEFQRIITSAQYQLYSNNDTFLLGGIKTSKAEVVDVKIPDKEYVSKKSALGISKFCGGRFDDMSQALSDLNIILRSQNEPDCFASLKRLLTNCYDFRLQFKSQPVEARNAFYILDNKGNVLIIRCSDFVNSPERLKTMSAFSFPNLPRF</sequence>
<dbReference type="OrthoDB" id="9834856at2"/>
<organism evidence="1 2">
    <name type="scientific">Parashewanella curva</name>
    <dbReference type="NCBI Taxonomy" id="2338552"/>
    <lineage>
        <taxon>Bacteria</taxon>
        <taxon>Pseudomonadati</taxon>
        <taxon>Pseudomonadota</taxon>
        <taxon>Gammaproteobacteria</taxon>
        <taxon>Alteromonadales</taxon>
        <taxon>Shewanellaceae</taxon>
        <taxon>Parashewanella</taxon>
    </lineage>
</organism>
<protein>
    <submittedName>
        <fullName evidence="1">Uncharacterized protein</fullName>
    </submittedName>
</protein>
<evidence type="ECO:0000313" key="2">
    <source>
        <dbReference type="Proteomes" id="UP000281474"/>
    </source>
</evidence>
<dbReference type="RefSeq" id="WP_121839171.1">
    <property type="nucleotide sequence ID" value="NZ_ML014781.1"/>
</dbReference>
<dbReference type="EMBL" id="QZEI01000032">
    <property type="protein sequence ID" value="RLV59509.1"/>
    <property type="molecule type" value="Genomic_DNA"/>
</dbReference>
<dbReference type="AlphaFoldDB" id="A0A3L8PXI6"/>
<comment type="caution">
    <text evidence="1">The sequence shown here is derived from an EMBL/GenBank/DDBJ whole genome shotgun (WGS) entry which is preliminary data.</text>
</comment>
<evidence type="ECO:0000313" key="1">
    <source>
        <dbReference type="EMBL" id="RLV59509.1"/>
    </source>
</evidence>